<keyword evidence="3" id="KW-0812">Transmembrane</keyword>
<feature type="region of interest" description="Disordered" evidence="2">
    <location>
        <begin position="224"/>
        <end position="246"/>
    </location>
</feature>
<dbReference type="PANTHER" id="PTHR39555:SF1">
    <property type="entry name" value="TYPE IV PILUS INNER MEMBRANE COMPONENT PILO"/>
    <property type="match status" value="1"/>
</dbReference>
<keyword evidence="3" id="KW-1133">Transmembrane helix</keyword>
<dbReference type="GO" id="GO:0043683">
    <property type="term" value="P:type IV pilus assembly"/>
    <property type="evidence" value="ECO:0007669"/>
    <property type="project" value="InterPro"/>
</dbReference>
<proteinExistence type="predicted"/>
<gene>
    <name evidence="4" type="ORF">EWH46_13820</name>
</gene>
<dbReference type="OrthoDB" id="9802133at2"/>
<keyword evidence="1" id="KW-0175">Coiled coil</keyword>
<dbReference type="InterPro" id="IPR007445">
    <property type="entry name" value="PilO"/>
</dbReference>
<feature type="coiled-coil region" evidence="1">
    <location>
        <begin position="63"/>
        <end position="110"/>
    </location>
</feature>
<evidence type="ECO:0000256" key="3">
    <source>
        <dbReference type="SAM" id="Phobius"/>
    </source>
</evidence>
<dbReference type="GO" id="GO:0043107">
    <property type="term" value="P:type IV pilus-dependent motility"/>
    <property type="evidence" value="ECO:0007669"/>
    <property type="project" value="InterPro"/>
</dbReference>
<evidence type="ECO:0000313" key="5">
    <source>
        <dbReference type="Proteomes" id="UP000323522"/>
    </source>
</evidence>
<evidence type="ECO:0000256" key="2">
    <source>
        <dbReference type="SAM" id="MobiDB-lite"/>
    </source>
</evidence>
<feature type="compositionally biased region" description="Gly residues" evidence="2">
    <location>
        <begin position="234"/>
        <end position="246"/>
    </location>
</feature>
<dbReference type="EMBL" id="CP035708">
    <property type="protein sequence ID" value="QEN01743.1"/>
    <property type="molecule type" value="Genomic_DNA"/>
</dbReference>
<reference evidence="4 5" key="1">
    <citation type="submission" date="2019-02" db="EMBL/GenBank/DDBJ databases">
        <title>Complete Genome Sequence and Methylome Analysis of Sphaerotilus natans subsp. sulfidivorans D-507.</title>
        <authorList>
            <person name="Fomenkov A."/>
            <person name="Gridneva E."/>
            <person name="Smolyakov D."/>
            <person name="Dubinina G."/>
            <person name="Vincze T."/>
            <person name="Grabovich M."/>
            <person name="Roberts R.J."/>
        </authorList>
    </citation>
    <scope>NUCLEOTIDE SEQUENCE [LARGE SCALE GENOMIC DNA]</scope>
    <source>
        <strain evidence="4 5">D-507</strain>
    </source>
</reference>
<evidence type="ECO:0000313" key="4">
    <source>
        <dbReference type="EMBL" id="QEN01743.1"/>
    </source>
</evidence>
<accession>A0A5C1Q122</accession>
<sequence>MASPRMSMNIELDTLVDQVSSQFRNLNPNEPGQWPLLPKVAAWTAMTGLVVLLGWLGLVSLTADELEAERNREATLKTEYQAKLSQAINLDELRKQKLQVQEYVTQLERQLPGKAEMDALLSDINQAGLGRGLQFELFRPGQVIIKDYYAELPIALRVTGRYHDVGAFAADVANLSRIVTLHNLVITTPGQASGQMLPSANGLLAMEATARTYRYLDPAEVAEHRKAQQAAKGGKPGGAPQSGGQP</sequence>
<dbReference type="PANTHER" id="PTHR39555">
    <property type="entry name" value="FIMBRIAL ASSEMBLY PROTEIN PILO-LIKE PROTEIN-RELATED"/>
    <property type="match status" value="1"/>
</dbReference>
<feature type="transmembrane region" description="Helical" evidence="3">
    <location>
        <begin position="40"/>
        <end position="63"/>
    </location>
</feature>
<dbReference type="AlphaFoldDB" id="A0A5C1Q122"/>
<dbReference type="RefSeq" id="WP_149504406.1">
    <property type="nucleotide sequence ID" value="NZ_CP035708.1"/>
</dbReference>
<dbReference type="KEGG" id="snn:EWH46_13820"/>
<dbReference type="PIRSF" id="PIRSF016482">
    <property type="entry name" value="PilO"/>
    <property type="match status" value="1"/>
</dbReference>
<evidence type="ECO:0000256" key="1">
    <source>
        <dbReference type="SAM" id="Coils"/>
    </source>
</evidence>
<name>A0A5C1Q122_9BURK</name>
<organism evidence="4 5">
    <name type="scientific">Sphaerotilus sulfidivorans</name>
    <dbReference type="NCBI Taxonomy" id="639200"/>
    <lineage>
        <taxon>Bacteria</taxon>
        <taxon>Pseudomonadati</taxon>
        <taxon>Pseudomonadota</taxon>
        <taxon>Betaproteobacteria</taxon>
        <taxon>Burkholderiales</taxon>
        <taxon>Sphaerotilaceae</taxon>
        <taxon>Sphaerotilus</taxon>
    </lineage>
</organism>
<protein>
    <submittedName>
        <fullName evidence="4">Pilus assembly protein PilO</fullName>
    </submittedName>
</protein>
<dbReference type="Proteomes" id="UP000323522">
    <property type="component" value="Chromosome"/>
</dbReference>
<dbReference type="InterPro" id="IPR014717">
    <property type="entry name" value="Transl_elong_EF1B/ribsomal_bS6"/>
</dbReference>
<dbReference type="Gene3D" id="3.30.70.60">
    <property type="match status" value="1"/>
</dbReference>
<keyword evidence="3" id="KW-0472">Membrane</keyword>
<dbReference type="Pfam" id="PF04350">
    <property type="entry name" value="PilO"/>
    <property type="match status" value="1"/>
</dbReference>